<comment type="function">
    <text evidence="7">Required for the insertion and/or proper folding and/or complex formation of integral membrane proteins into the membrane. Involved in integration of membrane proteins that insert both dependently and independently of the Sec translocase complex, as well as at least some lipoproteins. Aids folding of multispanning membrane proteins.</text>
</comment>
<dbReference type="InterPro" id="IPR028055">
    <property type="entry name" value="YidC/Oxa/ALB_C"/>
</dbReference>
<evidence type="ECO:0000256" key="5">
    <source>
        <dbReference type="ARBA" id="ARBA00022989"/>
    </source>
</evidence>
<evidence type="ECO:0000256" key="10">
    <source>
        <dbReference type="ARBA" id="ARBA00033245"/>
    </source>
</evidence>
<dbReference type="PANTHER" id="PTHR12428:SF65">
    <property type="entry name" value="CYTOCHROME C OXIDASE ASSEMBLY PROTEIN COX18, MITOCHONDRIAL"/>
    <property type="match status" value="1"/>
</dbReference>
<evidence type="ECO:0000256" key="11">
    <source>
        <dbReference type="ARBA" id="ARBA00033342"/>
    </source>
</evidence>
<evidence type="ECO:0000256" key="7">
    <source>
        <dbReference type="ARBA" id="ARBA00025034"/>
    </source>
</evidence>
<evidence type="ECO:0000256" key="1">
    <source>
        <dbReference type="ARBA" id="ARBA00004141"/>
    </source>
</evidence>
<dbReference type="RefSeq" id="WP_344620321.1">
    <property type="nucleotide sequence ID" value="NZ_BAAARV010000130.1"/>
</dbReference>
<keyword evidence="4 12" id="KW-0812">Transmembrane</keyword>
<comment type="subunit">
    <text evidence="8">Interacts with the Sec translocase complex via SecD. Specifically interacts with transmembrane segments of nascent integral membrane proteins during membrane integration.</text>
</comment>
<evidence type="ECO:0000256" key="3">
    <source>
        <dbReference type="ARBA" id="ARBA00015325"/>
    </source>
</evidence>
<evidence type="ECO:0000313" key="16">
    <source>
        <dbReference type="Proteomes" id="UP001501444"/>
    </source>
</evidence>
<dbReference type="PANTHER" id="PTHR12428">
    <property type="entry name" value="OXA1"/>
    <property type="match status" value="1"/>
</dbReference>
<keyword evidence="5 13" id="KW-1133">Transmembrane helix</keyword>
<comment type="similarity">
    <text evidence="2">Belongs to the OXA1/ALB3/YidC family. Type 1 subfamily.</text>
</comment>
<evidence type="ECO:0000256" key="13">
    <source>
        <dbReference type="SAM" id="Phobius"/>
    </source>
</evidence>
<evidence type="ECO:0000313" key="15">
    <source>
        <dbReference type="EMBL" id="GAA2392567.1"/>
    </source>
</evidence>
<protein>
    <recommendedName>
        <fullName evidence="3">Membrane protein insertase YidC</fullName>
    </recommendedName>
    <alternativeName>
        <fullName evidence="11">Foldase YidC</fullName>
    </alternativeName>
    <alternativeName>
        <fullName evidence="10">Membrane integrase YidC</fullName>
    </alternativeName>
    <alternativeName>
        <fullName evidence="9">Membrane protein YidC</fullName>
    </alternativeName>
</protein>
<comment type="subcellular location">
    <subcellularLocation>
        <location evidence="1 12">Membrane</location>
        <topology evidence="1 12">Multi-pass membrane protein</topology>
    </subcellularLocation>
</comment>
<sequence length="203" mass="21574">MLHPALIALAGALGSVPAAIVVATLLLRAALLPLSIRAYRAERVRARLAPRLADLRERHAREPVVLAEKTAEVMRAEGSGPFAGLLPMLAQAPFVWLLYREFTGPAMHGHTLLGADLTARLATHPALLAGWLIVAALAAVALWNVRQLPAGAPRLSRLLSFGTVAFAPLVPVAAGIYLVTSGAWTAAERWWLRGRAPADSVTL</sequence>
<dbReference type="Proteomes" id="UP001501444">
    <property type="component" value="Unassembled WGS sequence"/>
</dbReference>
<proteinExistence type="inferred from homology"/>
<feature type="transmembrane region" description="Helical" evidence="13">
    <location>
        <begin position="82"/>
        <end position="99"/>
    </location>
</feature>
<evidence type="ECO:0000256" key="9">
    <source>
        <dbReference type="ARBA" id="ARBA00031538"/>
    </source>
</evidence>
<dbReference type="InterPro" id="IPR001708">
    <property type="entry name" value="YidC/ALB3/OXA1/COX18"/>
</dbReference>
<accession>A0ABP5V2D3</accession>
<keyword evidence="6 13" id="KW-0472">Membrane</keyword>
<organism evidence="15 16">
    <name type="scientific">Dactylosporangium salmoneum</name>
    <dbReference type="NCBI Taxonomy" id="53361"/>
    <lineage>
        <taxon>Bacteria</taxon>
        <taxon>Bacillati</taxon>
        <taxon>Actinomycetota</taxon>
        <taxon>Actinomycetes</taxon>
        <taxon>Micromonosporales</taxon>
        <taxon>Micromonosporaceae</taxon>
        <taxon>Dactylosporangium</taxon>
    </lineage>
</organism>
<dbReference type="Pfam" id="PF02096">
    <property type="entry name" value="60KD_IMP"/>
    <property type="match status" value="1"/>
</dbReference>
<feature type="transmembrane region" description="Helical" evidence="13">
    <location>
        <begin position="6"/>
        <end position="27"/>
    </location>
</feature>
<gene>
    <name evidence="15" type="primary">yidC</name>
    <name evidence="15" type="ORF">GCM10010170_105360</name>
</gene>
<dbReference type="NCBIfam" id="TIGR03592">
    <property type="entry name" value="yidC_oxa1_cterm"/>
    <property type="match status" value="1"/>
</dbReference>
<evidence type="ECO:0000259" key="14">
    <source>
        <dbReference type="Pfam" id="PF02096"/>
    </source>
</evidence>
<keyword evidence="16" id="KW-1185">Reference proteome</keyword>
<feature type="transmembrane region" description="Helical" evidence="13">
    <location>
        <begin position="158"/>
        <end position="179"/>
    </location>
</feature>
<feature type="domain" description="Membrane insertase YidC/Oxa/ALB C-terminal" evidence="14">
    <location>
        <begin position="18"/>
        <end position="192"/>
    </location>
</feature>
<reference evidence="16" key="1">
    <citation type="journal article" date="2019" name="Int. J. Syst. Evol. Microbiol.">
        <title>The Global Catalogue of Microorganisms (GCM) 10K type strain sequencing project: providing services to taxonomists for standard genome sequencing and annotation.</title>
        <authorList>
            <consortium name="The Broad Institute Genomics Platform"/>
            <consortium name="The Broad Institute Genome Sequencing Center for Infectious Disease"/>
            <person name="Wu L."/>
            <person name="Ma J."/>
        </authorList>
    </citation>
    <scope>NUCLEOTIDE SEQUENCE [LARGE SCALE GENOMIC DNA]</scope>
    <source>
        <strain evidence="16">JCM 3272</strain>
    </source>
</reference>
<evidence type="ECO:0000256" key="2">
    <source>
        <dbReference type="ARBA" id="ARBA00010527"/>
    </source>
</evidence>
<evidence type="ECO:0000256" key="12">
    <source>
        <dbReference type="RuleBase" id="RU003945"/>
    </source>
</evidence>
<evidence type="ECO:0000256" key="4">
    <source>
        <dbReference type="ARBA" id="ARBA00022692"/>
    </source>
</evidence>
<comment type="caution">
    <text evidence="15">The sequence shown here is derived from an EMBL/GenBank/DDBJ whole genome shotgun (WGS) entry which is preliminary data.</text>
</comment>
<evidence type="ECO:0000256" key="6">
    <source>
        <dbReference type="ARBA" id="ARBA00023136"/>
    </source>
</evidence>
<feature type="transmembrane region" description="Helical" evidence="13">
    <location>
        <begin position="126"/>
        <end position="146"/>
    </location>
</feature>
<evidence type="ECO:0000256" key="8">
    <source>
        <dbReference type="ARBA" id="ARBA00026028"/>
    </source>
</evidence>
<dbReference type="EMBL" id="BAAARV010000130">
    <property type="protein sequence ID" value="GAA2392567.1"/>
    <property type="molecule type" value="Genomic_DNA"/>
</dbReference>
<name>A0ABP5V2D3_9ACTN</name>